<accession>A0A371GXL0</accession>
<reference evidence="1" key="1">
    <citation type="submission" date="2018-05" db="EMBL/GenBank/DDBJ databases">
        <title>Draft genome of Mucuna pruriens seed.</title>
        <authorList>
            <person name="Nnadi N.E."/>
            <person name="Vos R."/>
            <person name="Hasami M.H."/>
            <person name="Devisetty U.K."/>
            <person name="Aguiy J.C."/>
        </authorList>
    </citation>
    <scope>NUCLEOTIDE SEQUENCE [LARGE SCALE GENOMIC DNA]</scope>
    <source>
        <strain evidence="1">JCA_2017</strain>
    </source>
</reference>
<keyword evidence="2" id="KW-1185">Reference proteome</keyword>
<sequence>MTTNYNISQIRWEIGLSLLGIVDIHPFEPSLQQGGADDAAQRKDQLALSQIHQGVDYSIFDKIANAKTAKEA</sequence>
<dbReference type="AlphaFoldDB" id="A0A371GXL0"/>
<comment type="caution">
    <text evidence="1">The sequence shown here is derived from an EMBL/GenBank/DDBJ whole genome shotgun (WGS) entry which is preliminary data.</text>
</comment>
<organism evidence="1 2">
    <name type="scientific">Mucuna pruriens</name>
    <name type="common">Velvet bean</name>
    <name type="synonym">Dolichos pruriens</name>
    <dbReference type="NCBI Taxonomy" id="157652"/>
    <lineage>
        <taxon>Eukaryota</taxon>
        <taxon>Viridiplantae</taxon>
        <taxon>Streptophyta</taxon>
        <taxon>Embryophyta</taxon>
        <taxon>Tracheophyta</taxon>
        <taxon>Spermatophyta</taxon>
        <taxon>Magnoliopsida</taxon>
        <taxon>eudicotyledons</taxon>
        <taxon>Gunneridae</taxon>
        <taxon>Pentapetalae</taxon>
        <taxon>rosids</taxon>
        <taxon>fabids</taxon>
        <taxon>Fabales</taxon>
        <taxon>Fabaceae</taxon>
        <taxon>Papilionoideae</taxon>
        <taxon>50 kb inversion clade</taxon>
        <taxon>NPAAA clade</taxon>
        <taxon>indigoferoid/millettioid clade</taxon>
        <taxon>Phaseoleae</taxon>
        <taxon>Mucuna</taxon>
    </lineage>
</organism>
<protein>
    <submittedName>
        <fullName evidence="1">Uncharacterized protein</fullName>
    </submittedName>
</protein>
<proteinExistence type="predicted"/>
<dbReference type="Proteomes" id="UP000257109">
    <property type="component" value="Unassembled WGS sequence"/>
</dbReference>
<gene>
    <name evidence="1" type="ORF">CR513_22196</name>
</gene>
<dbReference type="OrthoDB" id="1426680at2759"/>
<evidence type="ECO:0000313" key="2">
    <source>
        <dbReference type="Proteomes" id="UP000257109"/>
    </source>
</evidence>
<feature type="non-terminal residue" evidence="1">
    <location>
        <position position="1"/>
    </location>
</feature>
<evidence type="ECO:0000313" key="1">
    <source>
        <dbReference type="EMBL" id="RDX95308.1"/>
    </source>
</evidence>
<name>A0A371GXL0_MUCPR</name>
<dbReference type="EMBL" id="QJKJ01004162">
    <property type="protein sequence ID" value="RDX95308.1"/>
    <property type="molecule type" value="Genomic_DNA"/>
</dbReference>